<comment type="similarity">
    <text evidence="1">Belongs to the glutathione peroxidase family.</text>
</comment>
<evidence type="ECO:0000313" key="4">
    <source>
        <dbReference type="EMBL" id="SVA39890.1"/>
    </source>
</evidence>
<dbReference type="InterPro" id="IPR036249">
    <property type="entry name" value="Thioredoxin-like_sf"/>
</dbReference>
<dbReference type="EMBL" id="UINC01008874">
    <property type="protein sequence ID" value="SVA39890.1"/>
    <property type="molecule type" value="Genomic_DNA"/>
</dbReference>
<accession>A0A381VHV4</accession>
<organism evidence="4">
    <name type="scientific">marine metagenome</name>
    <dbReference type="NCBI Taxonomy" id="408172"/>
    <lineage>
        <taxon>unclassified sequences</taxon>
        <taxon>metagenomes</taxon>
        <taxon>ecological metagenomes</taxon>
    </lineage>
</organism>
<dbReference type="PROSITE" id="PS51355">
    <property type="entry name" value="GLUTATHIONE_PEROXID_3"/>
    <property type="match status" value="1"/>
</dbReference>
<dbReference type="Pfam" id="PF00255">
    <property type="entry name" value="GSHPx"/>
    <property type="match status" value="1"/>
</dbReference>
<dbReference type="PROSITE" id="PS00460">
    <property type="entry name" value="GLUTATHIONE_PEROXID_1"/>
    <property type="match status" value="1"/>
</dbReference>
<evidence type="ECO:0000256" key="1">
    <source>
        <dbReference type="ARBA" id="ARBA00006926"/>
    </source>
</evidence>
<name>A0A381VHV4_9ZZZZ</name>
<dbReference type="AlphaFoldDB" id="A0A381VHV4"/>
<protein>
    <recommendedName>
        <fullName evidence="5">Glutathione peroxidase</fullName>
    </recommendedName>
</protein>
<sequence length="200" mass="22832">MTKQLTKLILIITGIGIFTEFNLSCAEGILDNKNSFYALSADNINGEAISMNTFKDKKILVVNVASQCGYTPQYEGLQNLYETYGDSLVVLGFPSNDFMWQEPGNNTEIKTFCQRTYGVTFPMFAKIHVKGRKQHPLFTWLSDSTMNGWNHEEPSWNFNKYLLDEKGKLLERFGSSIEPLDTLITRHFLSKKPNLLPDKN</sequence>
<keyword evidence="2" id="KW-0575">Peroxidase</keyword>
<proteinExistence type="inferred from homology"/>
<dbReference type="PANTHER" id="PTHR11592:SF78">
    <property type="entry name" value="GLUTATHIONE PEROXIDASE"/>
    <property type="match status" value="1"/>
</dbReference>
<dbReference type="PANTHER" id="PTHR11592">
    <property type="entry name" value="GLUTATHIONE PEROXIDASE"/>
    <property type="match status" value="1"/>
</dbReference>
<dbReference type="SUPFAM" id="SSF52833">
    <property type="entry name" value="Thioredoxin-like"/>
    <property type="match status" value="1"/>
</dbReference>
<dbReference type="InterPro" id="IPR029759">
    <property type="entry name" value="GPX_AS"/>
</dbReference>
<keyword evidence="3" id="KW-0560">Oxidoreductase</keyword>
<dbReference type="PRINTS" id="PR01011">
    <property type="entry name" value="GLUTPROXDASE"/>
</dbReference>
<dbReference type="Gene3D" id="3.40.30.10">
    <property type="entry name" value="Glutaredoxin"/>
    <property type="match status" value="1"/>
</dbReference>
<dbReference type="GO" id="GO:0006979">
    <property type="term" value="P:response to oxidative stress"/>
    <property type="evidence" value="ECO:0007669"/>
    <property type="project" value="InterPro"/>
</dbReference>
<gene>
    <name evidence="4" type="ORF">METZ01_LOCUS92744</name>
</gene>
<evidence type="ECO:0000256" key="3">
    <source>
        <dbReference type="ARBA" id="ARBA00023002"/>
    </source>
</evidence>
<dbReference type="GO" id="GO:0004601">
    <property type="term" value="F:peroxidase activity"/>
    <property type="evidence" value="ECO:0007669"/>
    <property type="project" value="UniProtKB-KW"/>
</dbReference>
<evidence type="ECO:0000256" key="2">
    <source>
        <dbReference type="ARBA" id="ARBA00022559"/>
    </source>
</evidence>
<dbReference type="FunFam" id="3.40.30.10:FF:000010">
    <property type="entry name" value="Glutathione peroxidase"/>
    <property type="match status" value="1"/>
</dbReference>
<evidence type="ECO:0008006" key="5">
    <source>
        <dbReference type="Google" id="ProtNLM"/>
    </source>
</evidence>
<dbReference type="CDD" id="cd00340">
    <property type="entry name" value="GSH_Peroxidase"/>
    <property type="match status" value="1"/>
</dbReference>
<reference evidence="4" key="1">
    <citation type="submission" date="2018-05" db="EMBL/GenBank/DDBJ databases">
        <authorList>
            <person name="Lanie J.A."/>
            <person name="Ng W.-L."/>
            <person name="Kazmierczak K.M."/>
            <person name="Andrzejewski T.M."/>
            <person name="Davidsen T.M."/>
            <person name="Wayne K.J."/>
            <person name="Tettelin H."/>
            <person name="Glass J.I."/>
            <person name="Rusch D."/>
            <person name="Podicherti R."/>
            <person name="Tsui H.-C.T."/>
            <person name="Winkler M.E."/>
        </authorList>
    </citation>
    <scope>NUCLEOTIDE SEQUENCE</scope>
</reference>
<dbReference type="InterPro" id="IPR000889">
    <property type="entry name" value="Glutathione_peroxidase"/>
</dbReference>